<feature type="region of interest" description="Disordered" evidence="1">
    <location>
        <begin position="390"/>
        <end position="415"/>
    </location>
</feature>
<name>K0R7R3_THAOC</name>
<evidence type="ECO:0000256" key="1">
    <source>
        <dbReference type="SAM" id="MobiDB-lite"/>
    </source>
</evidence>
<gene>
    <name evidence="2" type="ORF">THAOC_36722</name>
</gene>
<feature type="region of interest" description="Disordered" evidence="1">
    <location>
        <begin position="1"/>
        <end position="22"/>
    </location>
</feature>
<dbReference type="Proteomes" id="UP000266841">
    <property type="component" value="Unassembled WGS sequence"/>
</dbReference>
<evidence type="ECO:0000313" key="3">
    <source>
        <dbReference type="Proteomes" id="UP000266841"/>
    </source>
</evidence>
<evidence type="ECO:0000313" key="2">
    <source>
        <dbReference type="EMBL" id="EJK44716.1"/>
    </source>
</evidence>
<feature type="compositionally biased region" description="Basic and acidic residues" evidence="1">
    <location>
        <begin position="587"/>
        <end position="604"/>
    </location>
</feature>
<feature type="compositionally biased region" description="Gly residues" evidence="1">
    <location>
        <begin position="358"/>
        <end position="367"/>
    </location>
</feature>
<sequence length="627" mass="68105">MPNTRNNPTSGCDPTPHRPSGTTRKAFAAAAATRARCDPAYTNDDIAVRRHATFCQTLEAELDHALRGSGLDEFGIEYDRPLPLSAARRPSAHHTIRNAAVAKELATIRNTPTELLLKGIRPIDKTTTPRIFSLGEAVTDLRNILNEVDPAHIGLLKVEDANDTAQNNLEEAGNIPFMGMCIGDNAKVRRTSGVWKVGHVIDIGTSAGGTPFIKFRFTISTKVISAPSWDSHIRPLRDDANVSSRRPADLGTASCAPRLPTRVVTREADELKRAGAAKPRDWRKSHDEFAKRINDMIQDTLEKILGPQRKAHRDDDLAVLPAKPVEPSTRAILSTTPVKAPTIRSSNRASTSSKRATGGTGNFEGGYQPGETEGYVYWAAFATDDLRAPRCDRGSRGFPSPQKGARGPPQRDKRHWANRSYQVELPINDGEPPSQHLWNNHDGAGIKIMPQAPQVYENYNTMGTGTDPSLIIMISFMVQLITMNWATLGEYDWTFPALLFSAPPSFVRLQIAAAIHSGITGGKNIFYYCARGDHNHRSVMRWMPSYLRGDAGPTQTWRGSVSSSPMDTAGTVSGPARRAGVDGEGPAEERPVGRVAVHDPHPDGDMAPEGRPGRGGGGGAKVVEGVL</sequence>
<protein>
    <submittedName>
        <fullName evidence="2">Uncharacterized protein</fullName>
    </submittedName>
</protein>
<feature type="compositionally biased region" description="Polar residues" evidence="1">
    <location>
        <begin position="1"/>
        <end position="12"/>
    </location>
</feature>
<proteinExistence type="predicted"/>
<feature type="compositionally biased region" description="Polar residues" evidence="1">
    <location>
        <begin position="333"/>
        <end position="355"/>
    </location>
</feature>
<dbReference type="EMBL" id="AGNL01049311">
    <property type="protein sequence ID" value="EJK44716.1"/>
    <property type="molecule type" value="Genomic_DNA"/>
</dbReference>
<accession>K0R7R3</accession>
<comment type="caution">
    <text evidence="2">The sequence shown here is derived from an EMBL/GenBank/DDBJ whole genome shotgun (WGS) entry which is preliminary data.</text>
</comment>
<keyword evidence="3" id="KW-1185">Reference proteome</keyword>
<reference evidence="2 3" key="1">
    <citation type="journal article" date="2012" name="Genome Biol.">
        <title>Genome and low-iron response of an oceanic diatom adapted to chronic iron limitation.</title>
        <authorList>
            <person name="Lommer M."/>
            <person name="Specht M."/>
            <person name="Roy A.S."/>
            <person name="Kraemer L."/>
            <person name="Andreson R."/>
            <person name="Gutowska M.A."/>
            <person name="Wolf J."/>
            <person name="Bergner S.V."/>
            <person name="Schilhabel M.B."/>
            <person name="Klostermeier U.C."/>
            <person name="Beiko R.G."/>
            <person name="Rosenstiel P."/>
            <person name="Hippler M."/>
            <person name="Laroche J."/>
        </authorList>
    </citation>
    <scope>NUCLEOTIDE SEQUENCE [LARGE SCALE GENOMIC DNA]</scope>
    <source>
        <strain evidence="2 3">CCMP1005</strain>
    </source>
</reference>
<feature type="compositionally biased region" description="Polar residues" evidence="1">
    <location>
        <begin position="554"/>
        <end position="566"/>
    </location>
</feature>
<feature type="region of interest" description="Disordered" evidence="1">
    <location>
        <begin position="554"/>
        <end position="627"/>
    </location>
</feature>
<feature type="region of interest" description="Disordered" evidence="1">
    <location>
        <begin position="333"/>
        <end position="367"/>
    </location>
</feature>
<organism evidence="2 3">
    <name type="scientific">Thalassiosira oceanica</name>
    <name type="common">Marine diatom</name>
    <dbReference type="NCBI Taxonomy" id="159749"/>
    <lineage>
        <taxon>Eukaryota</taxon>
        <taxon>Sar</taxon>
        <taxon>Stramenopiles</taxon>
        <taxon>Ochrophyta</taxon>
        <taxon>Bacillariophyta</taxon>
        <taxon>Coscinodiscophyceae</taxon>
        <taxon>Thalassiosirophycidae</taxon>
        <taxon>Thalassiosirales</taxon>
        <taxon>Thalassiosiraceae</taxon>
        <taxon>Thalassiosira</taxon>
    </lineage>
</organism>
<dbReference type="AlphaFoldDB" id="K0R7R3"/>